<name>A0A139RNX9_STROR</name>
<reference evidence="3 4" key="1">
    <citation type="submission" date="2016-01" db="EMBL/GenBank/DDBJ databases">
        <title>Highly variable Streptococcus oralis are common among viridans streptococci isolated from primates.</title>
        <authorList>
            <person name="Denapaite D."/>
            <person name="Rieger M."/>
            <person name="Koendgen S."/>
            <person name="Brueckner R."/>
            <person name="Ochigava I."/>
            <person name="Kappeler P."/>
            <person name="Maetz-Rensing K."/>
            <person name="Leendertz F."/>
            <person name="Hakenbeck R."/>
        </authorList>
    </citation>
    <scope>NUCLEOTIDE SEQUENCE [LARGE SCALE GENOMIC DNA]</scope>
    <source>
        <strain evidence="3 4">DD17</strain>
    </source>
</reference>
<evidence type="ECO:0000259" key="2">
    <source>
        <dbReference type="Pfam" id="PF04650"/>
    </source>
</evidence>
<dbReference type="NCBIfam" id="TIGR01168">
    <property type="entry name" value="YSIRK_signal"/>
    <property type="match status" value="1"/>
</dbReference>
<gene>
    <name evidence="3" type="ORF">SORDD17_00359</name>
</gene>
<organism evidence="3 4">
    <name type="scientific">Streptococcus oralis</name>
    <dbReference type="NCBI Taxonomy" id="1303"/>
    <lineage>
        <taxon>Bacteria</taxon>
        <taxon>Bacillati</taxon>
        <taxon>Bacillota</taxon>
        <taxon>Bacilli</taxon>
        <taxon>Lactobacillales</taxon>
        <taxon>Streptococcaceae</taxon>
        <taxon>Streptococcus</taxon>
    </lineage>
</organism>
<dbReference type="EMBL" id="LQZE01000067">
    <property type="protein sequence ID" value="KXU16433.1"/>
    <property type="molecule type" value="Genomic_DNA"/>
</dbReference>
<dbReference type="Pfam" id="PF04650">
    <property type="entry name" value="YSIRK_signal"/>
    <property type="match status" value="1"/>
</dbReference>
<accession>A0A139RNX9</accession>
<dbReference type="RefSeq" id="WP_081214755.1">
    <property type="nucleotide sequence ID" value="NZ_KQ970794.1"/>
</dbReference>
<evidence type="ECO:0000256" key="1">
    <source>
        <dbReference type="ARBA" id="ARBA00022729"/>
    </source>
</evidence>
<proteinExistence type="predicted"/>
<dbReference type="Proteomes" id="UP000072989">
    <property type="component" value="Unassembled WGS sequence"/>
</dbReference>
<feature type="domain" description="YSIRK Gram-positive signal peptide" evidence="2">
    <location>
        <begin position="8"/>
        <end position="32"/>
    </location>
</feature>
<dbReference type="AlphaFoldDB" id="A0A139RNX9"/>
<protein>
    <recommendedName>
        <fullName evidence="2">YSIRK Gram-positive signal peptide domain-containing protein</fullName>
    </recommendedName>
</protein>
<evidence type="ECO:0000313" key="3">
    <source>
        <dbReference type="EMBL" id="KXU16433.1"/>
    </source>
</evidence>
<keyword evidence="1" id="KW-0732">Signal</keyword>
<dbReference type="InterPro" id="IPR005877">
    <property type="entry name" value="YSIRK_signal_dom"/>
</dbReference>
<evidence type="ECO:0000313" key="4">
    <source>
        <dbReference type="Proteomes" id="UP000072989"/>
    </source>
</evidence>
<dbReference type="PATRIC" id="fig|1303.87.peg.433"/>
<comment type="caution">
    <text evidence="3">The sequence shown here is derived from an EMBL/GenBank/DDBJ whole genome shotgun (WGS) entry which is preliminary data.</text>
</comment>
<sequence length="44" mass="4936">MNSFFNKRVQRFSIRKFSIGTASVLLGTFLIGMNQTVQADQLLG</sequence>